<keyword evidence="1" id="KW-0732">Signal</keyword>
<evidence type="ECO:0000313" key="2">
    <source>
        <dbReference type="EMBL" id="KEQ29942.1"/>
    </source>
</evidence>
<gene>
    <name evidence="2" type="ORF">N180_15795</name>
</gene>
<dbReference type="eggNOG" id="ENOG50330M9">
    <property type="taxonomic scope" value="Bacteria"/>
</dbReference>
<comment type="caution">
    <text evidence="2">The sequence shown here is derived from an EMBL/GenBank/DDBJ whole genome shotgun (WGS) entry which is preliminary data.</text>
</comment>
<dbReference type="AlphaFoldDB" id="A0A081PGW9"/>
<dbReference type="OrthoDB" id="1097715at2"/>
<dbReference type="EMBL" id="JNFF01000055">
    <property type="protein sequence ID" value="KEQ29942.1"/>
    <property type="molecule type" value="Genomic_DNA"/>
</dbReference>
<evidence type="ECO:0000256" key="1">
    <source>
        <dbReference type="SAM" id="SignalP"/>
    </source>
</evidence>
<reference evidence="2 3" key="1">
    <citation type="journal article" date="1992" name="Int. J. Syst. Bacteriol.">
        <title>Sphingobacterium antarcticus sp. nov. a Psychrotrophic Bacterium from the Soils of Schirmacher Oasis, Antarctica.</title>
        <authorList>
            <person name="Shivaji S."/>
            <person name="Ray M.K."/>
            <person name="Rao N.S."/>
            <person name="Saiserr L."/>
            <person name="Jagannadham M.V."/>
            <person name="Kumar G.S."/>
            <person name="Reddy G."/>
            <person name="Bhargava P.M."/>
        </authorList>
    </citation>
    <scope>NUCLEOTIDE SEQUENCE [LARGE SCALE GENOMIC DNA]</scope>
    <source>
        <strain evidence="2 3">4BY</strain>
    </source>
</reference>
<accession>A0A081PGW9</accession>
<feature type="chain" id="PRO_5001761810" description="DUF4251 domain-containing protein" evidence="1">
    <location>
        <begin position="22"/>
        <end position="184"/>
    </location>
</feature>
<name>A0A081PGW9_9SPHI</name>
<dbReference type="Proteomes" id="UP000028007">
    <property type="component" value="Unassembled WGS sequence"/>
</dbReference>
<sequence length="184" mass="19793">MNTLKKLLVLALLLPAAQLQAQNNKQTVASAIAAQDYVFSARSAQPLNASDINRVMSRMPGYTGGGTINLAGSSYDLIVKKDSVVAYLPYYGRSYTAKIGGNPDDSGIKFKSKSFGYTVKDRKKGGWQIEIKPKDVKDNYVINMTVGTTGNATLVVTSNNQQSITFDGTVTAAAKPKDTKDSKE</sequence>
<proteinExistence type="predicted"/>
<keyword evidence="3" id="KW-1185">Reference proteome</keyword>
<evidence type="ECO:0008006" key="4">
    <source>
        <dbReference type="Google" id="ProtNLM"/>
    </source>
</evidence>
<evidence type="ECO:0000313" key="3">
    <source>
        <dbReference type="Proteomes" id="UP000028007"/>
    </source>
</evidence>
<organism evidence="2 3">
    <name type="scientific">Pedobacter antarcticus 4BY</name>
    <dbReference type="NCBI Taxonomy" id="1358423"/>
    <lineage>
        <taxon>Bacteria</taxon>
        <taxon>Pseudomonadati</taxon>
        <taxon>Bacteroidota</taxon>
        <taxon>Sphingobacteriia</taxon>
        <taxon>Sphingobacteriales</taxon>
        <taxon>Sphingobacteriaceae</taxon>
        <taxon>Pedobacter</taxon>
    </lineage>
</organism>
<protein>
    <recommendedName>
        <fullName evidence="4">DUF4251 domain-containing protein</fullName>
    </recommendedName>
</protein>
<dbReference type="Pfam" id="PF14059">
    <property type="entry name" value="DUF4251"/>
    <property type="match status" value="1"/>
</dbReference>
<feature type="signal peptide" evidence="1">
    <location>
        <begin position="1"/>
        <end position="21"/>
    </location>
</feature>
<dbReference type="Gene3D" id="2.40.128.410">
    <property type="match status" value="1"/>
</dbReference>
<dbReference type="InterPro" id="IPR025347">
    <property type="entry name" value="DUF4251"/>
</dbReference>